<gene>
    <name evidence="1" type="ORF">METZ01_LOCUS397610</name>
</gene>
<evidence type="ECO:0000313" key="1">
    <source>
        <dbReference type="EMBL" id="SVD44756.1"/>
    </source>
</evidence>
<accession>A0A382VE05</accession>
<dbReference type="InterPro" id="IPR036188">
    <property type="entry name" value="FAD/NAD-bd_sf"/>
</dbReference>
<organism evidence="1">
    <name type="scientific">marine metagenome</name>
    <dbReference type="NCBI Taxonomy" id="408172"/>
    <lineage>
        <taxon>unclassified sequences</taxon>
        <taxon>metagenomes</taxon>
        <taxon>ecological metagenomes</taxon>
    </lineage>
</organism>
<protein>
    <submittedName>
        <fullName evidence="1">Uncharacterized protein</fullName>
    </submittedName>
</protein>
<dbReference type="EMBL" id="UINC01151254">
    <property type="protein sequence ID" value="SVD44756.1"/>
    <property type="molecule type" value="Genomic_DNA"/>
</dbReference>
<feature type="non-terminal residue" evidence="1">
    <location>
        <position position="1"/>
    </location>
</feature>
<proteinExistence type="predicted"/>
<dbReference type="AlphaFoldDB" id="A0A382VE05"/>
<dbReference type="Gene3D" id="3.50.50.60">
    <property type="entry name" value="FAD/NAD(P)-binding domain"/>
    <property type="match status" value="1"/>
</dbReference>
<reference evidence="1" key="1">
    <citation type="submission" date="2018-05" db="EMBL/GenBank/DDBJ databases">
        <authorList>
            <person name="Lanie J.A."/>
            <person name="Ng W.-L."/>
            <person name="Kazmierczak K.M."/>
            <person name="Andrzejewski T.M."/>
            <person name="Davidsen T.M."/>
            <person name="Wayne K.J."/>
            <person name="Tettelin H."/>
            <person name="Glass J.I."/>
            <person name="Rusch D."/>
            <person name="Podicherti R."/>
            <person name="Tsui H.-C.T."/>
            <person name="Winkler M.E."/>
        </authorList>
    </citation>
    <scope>NUCLEOTIDE SEQUENCE</scope>
</reference>
<name>A0A382VE05_9ZZZZ</name>
<sequence length="29" mass="2742">LQIIGAALRGVGIPDCIAAGRAAGHAAAQ</sequence>